<dbReference type="Proteomes" id="UP000030649">
    <property type="component" value="Unassembled WGS sequence"/>
</dbReference>
<dbReference type="EMBL" id="KE356560">
    <property type="protein sequence ID" value="ERG90536.1"/>
    <property type="molecule type" value="Genomic_DNA"/>
</dbReference>
<dbReference type="STRING" id="1238424.J07HQW1_00559"/>
<proteinExistence type="predicted"/>
<accession>U1PEM2</accession>
<evidence type="ECO:0000313" key="2">
    <source>
        <dbReference type="EMBL" id="ERG90536.1"/>
    </source>
</evidence>
<evidence type="ECO:0000313" key="3">
    <source>
        <dbReference type="Proteomes" id="UP000030649"/>
    </source>
</evidence>
<evidence type="ECO:0000259" key="1">
    <source>
        <dbReference type="Pfam" id="PF18477"/>
    </source>
</evidence>
<reference evidence="2 3" key="1">
    <citation type="journal article" date="2013" name="PLoS ONE">
        <title>Assembly-driven community genomics of a hypersaline microbial ecosystem.</title>
        <authorList>
            <person name="Podell S."/>
            <person name="Ugalde J.A."/>
            <person name="Narasingarao P."/>
            <person name="Banfield J.F."/>
            <person name="Heidelberg K.B."/>
            <person name="Allen E.E."/>
        </authorList>
    </citation>
    <scope>NUCLEOTIDE SEQUENCE [LARGE SCALE GENOMIC DNA]</scope>
    <source>
        <strain evidence="3">J07HQW1</strain>
    </source>
</reference>
<dbReference type="CDD" id="cd09879">
    <property type="entry name" value="PIN_VapC_AF0591-like"/>
    <property type="match status" value="1"/>
</dbReference>
<protein>
    <recommendedName>
        <fullName evidence="1">VapC9 PIN-like domain-containing protein</fullName>
    </recommendedName>
</protein>
<dbReference type="Gene3D" id="3.40.50.1010">
    <property type="entry name" value="5'-nuclease"/>
    <property type="match status" value="1"/>
</dbReference>
<feature type="domain" description="VapC9 PIN-like" evidence="1">
    <location>
        <begin position="4"/>
        <end position="90"/>
    </location>
</feature>
<dbReference type="HOGENOM" id="CLU_107892_2_0_2"/>
<organism evidence="2 3">
    <name type="scientific">Haloquadratum walsbyi J07HQW1</name>
    <dbReference type="NCBI Taxonomy" id="1238424"/>
    <lineage>
        <taxon>Archaea</taxon>
        <taxon>Methanobacteriati</taxon>
        <taxon>Methanobacteriota</taxon>
        <taxon>Stenosarchaea group</taxon>
        <taxon>Halobacteria</taxon>
        <taxon>Halobacteriales</taxon>
        <taxon>Haloferacaceae</taxon>
        <taxon>Haloquadratum</taxon>
    </lineage>
</organism>
<dbReference type="InterPro" id="IPR041120">
    <property type="entry name" value="PIN_9"/>
</dbReference>
<dbReference type="AlphaFoldDB" id="U1PEM2"/>
<dbReference type="Pfam" id="PF18477">
    <property type="entry name" value="PIN_9"/>
    <property type="match status" value="1"/>
</dbReference>
<name>U1PEM2_9EURY</name>
<gene>
    <name evidence="2" type="ORF">J07HQW1_00559</name>
</gene>
<dbReference type="InterPro" id="IPR029060">
    <property type="entry name" value="PIN-like_dom_sf"/>
</dbReference>
<sequence>MITVVLDTNALMLPVERDVRLFEELDRVLSESYVSLVPRPVVAELNRLSDGAGVEATAASVGSDLLDRCCIVDTEADFADDAIVELATTEIILRHTAIRADTDTDAATVDNSLTNRTDEKDIGTHTNVHNNTDTSGQITVEANAHAQAQVADTDTDMNVDVIVIETSDAESTAEATTQTATDEHSTTEHYVVTEDRPLRNRLYNYDVRVIGIRGRNTLEITEP</sequence>
<dbReference type="SUPFAM" id="SSF88723">
    <property type="entry name" value="PIN domain-like"/>
    <property type="match status" value="1"/>
</dbReference>